<evidence type="ECO:0000313" key="3">
    <source>
        <dbReference type="EMBL" id="ORY29334.1"/>
    </source>
</evidence>
<name>A0A1Y2B3M5_9TREE</name>
<feature type="compositionally biased region" description="Polar residues" evidence="1">
    <location>
        <begin position="195"/>
        <end position="205"/>
    </location>
</feature>
<dbReference type="EMBL" id="MCFC01000026">
    <property type="protein sequence ID" value="ORY29334.1"/>
    <property type="molecule type" value="Genomic_DNA"/>
</dbReference>
<feature type="compositionally biased region" description="Polar residues" evidence="1">
    <location>
        <begin position="32"/>
        <end position="53"/>
    </location>
</feature>
<organism evidence="3 4">
    <name type="scientific">Naematelia encephala</name>
    <dbReference type="NCBI Taxonomy" id="71784"/>
    <lineage>
        <taxon>Eukaryota</taxon>
        <taxon>Fungi</taxon>
        <taxon>Dikarya</taxon>
        <taxon>Basidiomycota</taxon>
        <taxon>Agaricomycotina</taxon>
        <taxon>Tremellomycetes</taxon>
        <taxon>Tremellales</taxon>
        <taxon>Naemateliaceae</taxon>
        <taxon>Naematelia</taxon>
    </lineage>
</organism>
<feature type="compositionally biased region" description="Basic and acidic residues" evidence="1">
    <location>
        <begin position="16"/>
        <end position="27"/>
    </location>
</feature>
<reference evidence="3 4" key="1">
    <citation type="submission" date="2016-07" db="EMBL/GenBank/DDBJ databases">
        <title>Pervasive Adenine N6-methylation of Active Genes in Fungi.</title>
        <authorList>
            <consortium name="DOE Joint Genome Institute"/>
            <person name="Mondo S.J."/>
            <person name="Dannebaum R.O."/>
            <person name="Kuo R.C."/>
            <person name="Labutti K."/>
            <person name="Haridas S."/>
            <person name="Kuo A."/>
            <person name="Salamov A."/>
            <person name="Ahrendt S.R."/>
            <person name="Lipzen A."/>
            <person name="Sullivan W."/>
            <person name="Andreopoulos W.B."/>
            <person name="Clum A."/>
            <person name="Lindquist E."/>
            <person name="Daum C."/>
            <person name="Ramamoorthy G.K."/>
            <person name="Gryganskyi A."/>
            <person name="Culley D."/>
            <person name="Magnuson J.K."/>
            <person name="James T.Y."/>
            <person name="O'Malley M.A."/>
            <person name="Stajich J.E."/>
            <person name="Spatafora J.W."/>
            <person name="Visel A."/>
            <person name="Grigoriev I.V."/>
        </authorList>
    </citation>
    <scope>NUCLEOTIDE SEQUENCE [LARGE SCALE GENOMIC DNA]</scope>
    <source>
        <strain evidence="3 4">68-887.2</strain>
    </source>
</reference>
<feature type="transmembrane region" description="Helical" evidence="2">
    <location>
        <begin position="164"/>
        <end position="183"/>
    </location>
</feature>
<keyword evidence="2" id="KW-0472">Membrane</keyword>
<keyword evidence="2" id="KW-0812">Transmembrane</keyword>
<gene>
    <name evidence="3" type="ORF">BCR39DRAFT_532390</name>
</gene>
<accession>A0A1Y2B3M5</accession>
<dbReference type="InParanoid" id="A0A1Y2B3M5"/>
<dbReference type="AlphaFoldDB" id="A0A1Y2B3M5"/>
<feature type="region of interest" description="Disordered" evidence="1">
    <location>
        <begin position="16"/>
        <end position="82"/>
    </location>
</feature>
<evidence type="ECO:0000313" key="4">
    <source>
        <dbReference type="Proteomes" id="UP000193986"/>
    </source>
</evidence>
<proteinExistence type="predicted"/>
<feature type="compositionally biased region" description="Low complexity" evidence="1">
    <location>
        <begin position="212"/>
        <end position="223"/>
    </location>
</feature>
<evidence type="ECO:0000256" key="1">
    <source>
        <dbReference type="SAM" id="MobiDB-lite"/>
    </source>
</evidence>
<dbReference type="Proteomes" id="UP000193986">
    <property type="component" value="Unassembled WGS sequence"/>
</dbReference>
<feature type="compositionally biased region" description="Pro residues" evidence="1">
    <location>
        <begin position="65"/>
        <end position="75"/>
    </location>
</feature>
<feature type="compositionally biased region" description="Basic residues" evidence="1">
    <location>
        <begin position="262"/>
        <end position="273"/>
    </location>
</feature>
<comment type="caution">
    <text evidence="3">The sequence shown here is derived from an EMBL/GenBank/DDBJ whole genome shotgun (WGS) entry which is preliminary data.</text>
</comment>
<keyword evidence="2" id="KW-1133">Transmembrane helix</keyword>
<feature type="compositionally biased region" description="Low complexity" evidence="1">
    <location>
        <begin position="237"/>
        <end position="255"/>
    </location>
</feature>
<feature type="region of interest" description="Disordered" evidence="1">
    <location>
        <begin position="195"/>
        <end position="299"/>
    </location>
</feature>
<keyword evidence="4" id="KW-1185">Reference proteome</keyword>
<evidence type="ECO:0000256" key="2">
    <source>
        <dbReference type="SAM" id="Phobius"/>
    </source>
</evidence>
<sequence length="299" mass="31628">MSTAISKLMWWRKPNHKDSESAHELLWRPESSLRSTESTEGIGDFQSSVPNDSYKSDDETIRPVPGDPSHPPPPYSQSSLNAYNSYGPSQYSNWLSNPDNPVSSTQLVSYNPSYMTPVAAHSTPDGWTGRLRSKLSNWWSHGGSMPPDQLTPLQKRRRRFKRNCTYIGITLLIVTCVGVPVGVDVGLRNRHRATSSALTGPNVSNAPPPPLSTASGSHAATGSLGAGTGTVGINTASPSTQTGHPGSSPGSTSNSQGGGKGNKGKGGKGGKGGHGRDYDSEVNPDLSEATSLYDGLNLD</sequence>
<protein>
    <submittedName>
        <fullName evidence="3">Uncharacterized protein</fullName>
    </submittedName>
</protein>